<accession>A0A9D2QD88</accession>
<dbReference type="SUPFAM" id="SSF52980">
    <property type="entry name" value="Restriction endonuclease-like"/>
    <property type="match status" value="1"/>
</dbReference>
<comment type="caution">
    <text evidence="2">The sequence shown here is derived from an EMBL/GenBank/DDBJ whole genome shotgun (WGS) entry which is preliminary data.</text>
</comment>
<sequence>MGAQNITRKFWTTSELLKAGKSRHSVTRAVRDGVIHRVGHGLYSADEPTDDIRLEALVHQHPELVFSGETAAHLHGWAEMQWPAQGVLPKCRTSDGGARLTVTQRKFSRTVTVRGLPVTTPLQTVVDLHRRGWPKEKLRACLVRAYRGAKGNDNRAEDMAALMPQSRGIAETLLDGLVTGTASNLERQVVDRLRTALADTGVTIEVNRKVRGYCFDIVIPEAKVLIEIDSYIYHAADGANLGERTFIIDRWKGNMAARWGWMLLRYPDLCVQIIPGMVTDEIVDTVRYNLRHRRGRRLRTALEKLWTDMEVWLWHPSLR</sequence>
<protein>
    <submittedName>
        <fullName evidence="2">Type IV toxin-antitoxin system AbiEi family antitoxin domain-containing protein</fullName>
    </submittedName>
</protein>
<name>A0A9D2QD88_9CORY</name>
<feature type="domain" description="AbiEi antitoxin N-terminal" evidence="1">
    <location>
        <begin position="12"/>
        <end position="43"/>
    </location>
</feature>
<organism evidence="2 3">
    <name type="scientific">Candidatus Corynebacterium faecigallinarum</name>
    <dbReference type="NCBI Taxonomy" id="2838528"/>
    <lineage>
        <taxon>Bacteria</taxon>
        <taxon>Bacillati</taxon>
        <taxon>Actinomycetota</taxon>
        <taxon>Actinomycetes</taxon>
        <taxon>Mycobacteriales</taxon>
        <taxon>Corynebacteriaceae</taxon>
        <taxon>Corynebacterium</taxon>
    </lineage>
</organism>
<dbReference type="InterPro" id="IPR025159">
    <property type="entry name" value="AbiEi_N"/>
</dbReference>
<dbReference type="AlphaFoldDB" id="A0A9D2QD88"/>
<dbReference type="InterPro" id="IPR011335">
    <property type="entry name" value="Restrct_endonuc-II-like"/>
</dbReference>
<reference evidence="2" key="2">
    <citation type="submission" date="2021-04" db="EMBL/GenBank/DDBJ databases">
        <authorList>
            <person name="Gilroy R."/>
        </authorList>
    </citation>
    <scope>NUCLEOTIDE SEQUENCE</scope>
    <source>
        <strain evidence="2">ChiHjej13B12-4958</strain>
    </source>
</reference>
<gene>
    <name evidence="2" type="ORF">H9751_01990</name>
</gene>
<dbReference type="EMBL" id="DWVP01000004">
    <property type="protein sequence ID" value="HJC84321.1"/>
    <property type="molecule type" value="Genomic_DNA"/>
</dbReference>
<dbReference type="Gene3D" id="3.40.960.10">
    <property type="entry name" value="VSR Endonuclease"/>
    <property type="match status" value="1"/>
</dbReference>
<evidence type="ECO:0000313" key="3">
    <source>
        <dbReference type="Proteomes" id="UP000823858"/>
    </source>
</evidence>
<reference evidence="2" key="1">
    <citation type="journal article" date="2021" name="PeerJ">
        <title>Extensive microbial diversity within the chicken gut microbiome revealed by metagenomics and culture.</title>
        <authorList>
            <person name="Gilroy R."/>
            <person name="Ravi A."/>
            <person name="Getino M."/>
            <person name="Pursley I."/>
            <person name="Horton D.L."/>
            <person name="Alikhan N.F."/>
            <person name="Baker D."/>
            <person name="Gharbi K."/>
            <person name="Hall N."/>
            <person name="Watson M."/>
            <person name="Adriaenssens E.M."/>
            <person name="Foster-Nyarko E."/>
            <person name="Jarju S."/>
            <person name="Secka A."/>
            <person name="Antonio M."/>
            <person name="Oren A."/>
            <person name="Chaudhuri R.R."/>
            <person name="La Ragione R."/>
            <person name="Hildebrand F."/>
            <person name="Pallen M.J."/>
        </authorList>
    </citation>
    <scope>NUCLEOTIDE SEQUENCE</scope>
    <source>
        <strain evidence="2">ChiHjej13B12-4958</strain>
    </source>
</reference>
<proteinExistence type="predicted"/>
<dbReference type="Pfam" id="PF13338">
    <property type="entry name" value="AbiEi_4"/>
    <property type="match status" value="1"/>
</dbReference>
<dbReference type="Proteomes" id="UP000823858">
    <property type="component" value="Unassembled WGS sequence"/>
</dbReference>
<evidence type="ECO:0000313" key="2">
    <source>
        <dbReference type="EMBL" id="HJC84321.1"/>
    </source>
</evidence>
<evidence type="ECO:0000259" key="1">
    <source>
        <dbReference type="Pfam" id="PF13338"/>
    </source>
</evidence>